<dbReference type="RefSeq" id="WP_074200602.1">
    <property type="nucleotide sequence ID" value="NZ_FSRE01000001.1"/>
</dbReference>
<dbReference type="Pfam" id="PF11150">
    <property type="entry name" value="DUF2927"/>
    <property type="match status" value="1"/>
</dbReference>
<evidence type="ECO:0008006" key="4">
    <source>
        <dbReference type="Google" id="ProtNLM"/>
    </source>
</evidence>
<evidence type="ECO:0000313" key="2">
    <source>
        <dbReference type="EMBL" id="SIN71902.1"/>
    </source>
</evidence>
<feature type="signal peptide" evidence="1">
    <location>
        <begin position="1"/>
        <end position="18"/>
    </location>
</feature>
<dbReference type="InterPro" id="IPR021323">
    <property type="entry name" value="DUF2927"/>
</dbReference>
<name>A0A1N6DM82_9GAMM</name>
<dbReference type="AlphaFoldDB" id="A0A1N6DM82"/>
<protein>
    <recommendedName>
        <fullName evidence="4">DUF2927 domain-containing protein</fullName>
    </recommendedName>
</protein>
<feature type="chain" id="PRO_5009935492" description="DUF2927 domain-containing protein" evidence="1">
    <location>
        <begin position="19"/>
        <end position="263"/>
    </location>
</feature>
<evidence type="ECO:0000313" key="3">
    <source>
        <dbReference type="Proteomes" id="UP000198461"/>
    </source>
</evidence>
<gene>
    <name evidence="2" type="ORF">SAMN05443662_0273</name>
</gene>
<reference evidence="2 3" key="1">
    <citation type="submission" date="2016-11" db="EMBL/GenBank/DDBJ databases">
        <authorList>
            <person name="Jaros S."/>
            <person name="Januszkiewicz K."/>
            <person name="Wedrychowicz H."/>
        </authorList>
    </citation>
    <scope>NUCLEOTIDE SEQUENCE [LARGE SCALE GENOMIC DNA]</scope>
    <source>
        <strain evidence="2 3">DSM 17737</strain>
    </source>
</reference>
<dbReference type="EMBL" id="FSRE01000001">
    <property type="protein sequence ID" value="SIN71902.1"/>
    <property type="molecule type" value="Genomic_DNA"/>
</dbReference>
<organism evidence="2 3">
    <name type="scientific">Sulfurivirga caldicuralii</name>
    <dbReference type="NCBI Taxonomy" id="364032"/>
    <lineage>
        <taxon>Bacteria</taxon>
        <taxon>Pseudomonadati</taxon>
        <taxon>Pseudomonadota</taxon>
        <taxon>Gammaproteobacteria</taxon>
        <taxon>Thiotrichales</taxon>
        <taxon>Piscirickettsiaceae</taxon>
        <taxon>Sulfurivirga</taxon>
    </lineage>
</organism>
<dbReference type="STRING" id="364032.SAMN05443662_0273"/>
<dbReference type="OrthoDB" id="3295600at2"/>
<keyword evidence="1" id="KW-0732">Signal</keyword>
<evidence type="ECO:0000256" key="1">
    <source>
        <dbReference type="SAM" id="SignalP"/>
    </source>
</evidence>
<proteinExistence type="predicted"/>
<accession>A0A1N6DM82</accession>
<keyword evidence="3" id="KW-1185">Reference proteome</keyword>
<sequence>MMRAAGLLLLLLALPLQAGQRPPWQDKAYIEKAFIEIAFKREYAAGIKRLNKWTRPVHWKIEYEGGVKASPLLETPILRHLDQLESVTGIVMVPVTRQPSLHIVLTRDRDFAAAIARHYLMPPDKARHFVRGVNCMGNYSTNRHGEIISATVIIPVDHAFKRGIYPACVVEELTQVMGLPNDADWVNPSIANDSSRRDLLSPLDYVMLRLLYQPELKPGMTVEQARPVIRRLLNRFEHLGILKMAPWLVKQAGLNKLSAEGQL</sequence>
<dbReference type="Proteomes" id="UP000198461">
    <property type="component" value="Unassembled WGS sequence"/>
</dbReference>